<evidence type="ECO:0000313" key="1">
    <source>
        <dbReference type="EMBL" id="JAT90257.1"/>
    </source>
</evidence>
<organism evidence="1">
    <name type="scientific">Pectinophora gossypiella</name>
    <name type="common">Cotton pink bollworm</name>
    <name type="synonym">Depressaria gossypiella</name>
    <dbReference type="NCBI Taxonomy" id="13191"/>
    <lineage>
        <taxon>Eukaryota</taxon>
        <taxon>Metazoa</taxon>
        <taxon>Ecdysozoa</taxon>
        <taxon>Arthropoda</taxon>
        <taxon>Hexapoda</taxon>
        <taxon>Insecta</taxon>
        <taxon>Pterygota</taxon>
        <taxon>Neoptera</taxon>
        <taxon>Endopterygota</taxon>
        <taxon>Lepidoptera</taxon>
        <taxon>Glossata</taxon>
        <taxon>Ditrysia</taxon>
        <taxon>Gelechioidea</taxon>
        <taxon>Gelechiidae</taxon>
        <taxon>Apatetrinae</taxon>
        <taxon>Pectinophora</taxon>
    </lineage>
</organism>
<sequence length="109" mass="12578">MDRQNALKSRDRFLKLSLKKNRPIFSEETRKQNRSSDCIILDESFERLRSDFPKKLQSSPKIYSPIVIDDSDELCDDLPHVIFDKEPSKAGNVSFNCSKEDASPVTQSR</sequence>
<dbReference type="EMBL" id="GDQN01000797">
    <property type="protein sequence ID" value="JAT90257.1"/>
    <property type="molecule type" value="Transcribed_RNA"/>
</dbReference>
<accession>A0A1E1WTJ4</accession>
<feature type="non-terminal residue" evidence="1">
    <location>
        <position position="109"/>
    </location>
</feature>
<dbReference type="AlphaFoldDB" id="A0A1E1WTJ4"/>
<protein>
    <submittedName>
        <fullName evidence="1">Uncharacterized protein</fullName>
    </submittedName>
</protein>
<proteinExistence type="predicted"/>
<reference evidence="1" key="1">
    <citation type="submission" date="2015-09" db="EMBL/GenBank/DDBJ databases">
        <title>De novo assembly of Pectinophora gossypiella (Pink Bollworm) gut transcriptome.</title>
        <authorList>
            <person name="Tassone E.E."/>
        </authorList>
    </citation>
    <scope>NUCLEOTIDE SEQUENCE</scope>
</reference>
<dbReference type="OrthoDB" id="20772at2759"/>
<gene>
    <name evidence="1" type="ORF">g.18596</name>
</gene>
<name>A0A1E1WTJ4_PECGO</name>